<keyword evidence="2" id="KW-1185">Reference proteome</keyword>
<dbReference type="InterPro" id="IPR021378">
    <property type="entry name" value="DUF3010"/>
</dbReference>
<evidence type="ECO:0008006" key="3">
    <source>
        <dbReference type="Google" id="ProtNLM"/>
    </source>
</evidence>
<evidence type="ECO:0000313" key="1">
    <source>
        <dbReference type="EMBL" id="ABV87945.1"/>
    </source>
</evidence>
<sequence>MRICGVELKGGEAIISLLSSEGETYNVPDCRQKSFVISNSENAETMRDFHFAFGKLIEDYRIDEIVIIEREQKGKGAGSVTSFKLEALIQIIPVNVSLVSPVAIKEQLKRNPPQVDFEGLELKRFQKNAFEAAYAFHNMTIYKTDEA</sequence>
<proteinExistence type="predicted"/>
<gene>
    <name evidence="1" type="ordered locus">Spea_2625</name>
</gene>
<dbReference type="RefSeq" id="WP_012155851.1">
    <property type="nucleotide sequence ID" value="NC_009901.1"/>
</dbReference>
<evidence type="ECO:0000313" key="2">
    <source>
        <dbReference type="Proteomes" id="UP000002608"/>
    </source>
</evidence>
<dbReference type="HOGENOM" id="CLU_152622_0_0_6"/>
<reference evidence="1 2" key="1">
    <citation type="submission" date="2007-10" db="EMBL/GenBank/DDBJ databases">
        <title>Complete sequence of Shewanella pealeana ATCC 700345.</title>
        <authorList>
            <consortium name="US DOE Joint Genome Institute"/>
            <person name="Copeland A."/>
            <person name="Lucas S."/>
            <person name="Lapidus A."/>
            <person name="Barry K."/>
            <person name="Glavina del Rio T."/>
            <person name="Dalin E."/>
            <person name="Tice H."/>
            <person name="Pitluck S."/>
            <person name="Chertkov O."/>
            <person name="Brettin T."/>
            <person name="Bruce D."/>
            <person name="Detter J.C."/>
            <person name="Han C."/>
            <person name="Schmutz J."/>
            <person name="Larimer F."/>
            <person name="Land M."/>
            <person name="Hauser L."/>
            <person name="Kyrpides N."/>
            <person name="Kim E."/>
            <person name="Zhao J.-S.Z."/>
            <person name="Manno D."/>
            <person name="Hawari J."/>
            <person name="Richardson P."/>
        </authorList>
    </citation>
    <scope>NUCLEOTIDE SEQUENCE [LARGE SCALE GENOMIC DNA]</scope>
    <source>
        <strain evidence="2">ATCC 700345 / ANG-SQ1</strain>
    </source>
</reference>
<dbReference type="STRING" id="398579.Spea_2625"/>
<dbReference type="Proteomes" id="UP000002608">
    <property type="component" value="Chromosome"/>
</dbReference>
<dbReference type="eggNOG" id="ENOG5031IC3">
    <property type="taxonomic scope" value="Bacteria"/>
</dbReference>
<name>A8H5V8_SHEPA</name>
<accession>A8H5V8</accession>
<dbReference type="AlphaFoldDB" id="A8H5V8"/>
<dbReference type="Pfam" id="PF11215">
    <property type="entry name" value="DUF3010"/>
    <property type="match status" value="1"/>
</dbReference>
<dbReference type="KEGG" id="spl:Spea_2625"/>
<protein>
    <recommendedName>
        <fullName evidence="3">DUF3010 domain-containing protein</fullName>
    </recommendedName>
</protein>
<dbReference type="EMBL" id="CP000851">
    <property type="protein sequence ID" value="ABV87945.1"/>
    <property type="molecule type" value="Genomic_DNA"/>
</dbReference>
<dbReference type="OrthoDB" id="6214536at2"/>
<organism evidence="1 2">
    <name type="scientific">Shewanella pealeana (strain ATCC 700345 / ANG-SQ1)</name>
    <dbReference type="NCBI Taxonomy" id="398579"/>
    <lineage>
        <taxon>Bacteria</taxon>
        <taxon>Pseudomonadati</taxon>
        <taxon>Pseudomonadota</taxon>
        <taxon>Gammaproteobacteria</taxon>
        <taxon>Alteromonadales</taxon>
        <taxon>Shewanellaceae</taxon>
        <taxon>Shewanella</taxon>
    </lineage>
</organism>